<evidence type="ECO:0000256" key="1">
    <source>
        <dbReference type="ARBA" id="ARBA00005254"/>
    </source>
</evidence>
<dbReference type="GO" id="GO:0006635">
    <property type="term" value="P:fatty acid beta-oxidation"/>
    <property type="evidence" value="ECO:0007669"/>
    <property type="project" value="TreeGrafter"/>
</dbReference>
<dbReference type="GO" id="GO:0004300">
    <property type="term" value="F:enoyl-CoA hydratase activity"/>
    <property type="evidence" value="ECO:0007669"/>
    <property type="project" value="UniProtKB-EC"/>
</dbReference>
<sequence length="267" mass="28961">MQAVGSHADGTLLAGRIDQVGVILFNRPEKLNAINMKMWDGVAEALDVMERDSDVRVVIYAGAGGKAFTAGADISEFAARRATAQADTEFSQITARGRDRLANFPKPSIACIQGFCLGGGMVVAMQADLRIASHDAVFGIPVARLGIHYPLEYTELLISLVGPSRARLMLFTARRFNSREAFDIGLVDVLAPKDVVGESVDLARTIANNAPLSVQASKFTIEQALKEPVRRDLASLDAYTQRCVESADYREGQQAFREKRNPVFTGA</sequence>
<organism evidence="4 5">
    <name type="scientific">Trinickia symbiotica</name>
    <dbReference type="NCBI Taxonomy" id="863227"/>
    <lineage>
        <taxon>Bacteria</taxon>
        <taxon>Pseudomonadati</taxon>
        <taxon>Pseudomonadota</taxon>
        <taxon>Betaproteobacteria</taxon>
        <taxon>Burkholderiales</taxon>
        <taxon>Burkholderiaceae</taxon>
        <taxon>Trinickia</taxon>
    </lineage>
</organism>
<dbReference type="AlphaFoldDB" id="A0A2N7WL17"/>
<dbReference type="EC" id="4.2.1.17" evidence="4"/>
<keyword evidence="2 4" id="KW-0456">Lyase</keyword>
<protein>
    <submittedName>
        <fullName evidence="4">Enoyl-CoA hydratase</fullName>
        <ecNumber evidence="4">4.2.1.17</ecNumber>
    </submittedName>
</protein>
<dbReference type="PANTHER" id="PTHR11941">
    <property type="entry name" value="ENOYL-COA HYDRATASE-RELATED"/>
    <property type="match status" value="1"/>
</dbReference>
<dbReference type="Proteomes" id="UP000235777">
    <property type="component" value="Unassembled WGS sequence"/>
</dbReference>
<dbReference type="Gene3D" id="1.10.12.10">
    <property type="entry name" value="Lyase 2-enoyl-coa Hydratase, Chain A, domain 2"/>
    <property type="match status" value="1"/>
</dbReference>
<reference evidence="4 5" key="1">
    <citation type="submission" date="2018-01" db="EMBL/GenBank/DDBJ databases">
        <title>Whole genome analyses suggest that Burkholderia sensu lato contains two further novel genera in the rhizoxinica-symbiotica group Mycetohabitans gen. nov., and Trinickia gen. nov.: implications for the evolution of diazotrophy and nodulation in the Burkholderiaceae.</title>
        <authorList>
            <person name="Estrada-de los Santos P."/>
            <person name="Palmer M."/>
            <person name="Chavez-Ramirez B."/>
            <person name="Beukes C."/>
            <person name="Steenkamp E.T."/>
            <person name="Hirsch A.M."/>
            <person name="Manyaka P."/>
            <person name="Maluk M."/>
            <person name="Lafos M."/>
            <person name="Crook M."/>
            <person name="Gross E."/>
            <person name="Simon M.F."/>
            <person name="Bueno dos Reis Junior F."/>
            <person name="Poole P.S."/>
            <person name="Venter S.N."/>
            <person name="James E.K."/>
        </authorList>
    </citation>
    <scope>NUCLEOTIDE SEQUENCE [LARGE SCALE GENOMIC DNA]</scope>
    <source>
        <strain evidence="4 5">JPY 581</strain>
    </source>
</reference>
<comment type="similarity">
    <text evidence="1 3">Belongs to the enoyl-CoA hydratase/isomerase family.</text>
</comment>
<evidence type="ECO:0000256" key="3">
    <source>
        <dbReference type="RuleBase" id="RU003707"/>
    </source>
</evidence>
<dbReference type="PROSITE" id="PS00166">
    <property type="entry name" value="ENOYL_COA_HYDRATASE"/>
    <property type="match status" value="1"/>
</dbReference>
<dbReference type="SUPFAM" id="SSF52096">
    <property type="entry name" value="ClpP/crotonase"/>
    <property type="match status" value="1"/>
</dbReference>
<dbReference type="InterPro" id="IPR029045">
    <property type="entry name" value="ClpP/crotonase-like_dom_sf"/>
</dbReference>
<dbReference type="InterPro" id="IPR018376">
    <property type="entry name" value="Enoyl-CoA_hyd/isom_CS"/>
</dbReference>
<dbReference type="InterPro" id="IPR014748">
    <property type="entry name" value="Enoyl-CoA_hydra_C"/>
</dbReference>
<comment type="caution">
    <text evidence="4">The sequence shown here is derived from an EMBL/GenBank/DDBJ whole genome shotgun (WGS) entry which is preliminary data.</text>
</comment>
<dbReference type="PANTHER" id="PTHR11941:SF54">
    <property type="entry name" value="ENOYL-COA HYDRATASE, MITOCHONDRIAL"/>
    <property type="match status" value="1"/>
</dbReference>
<keyword evidence="5" id="KW-1185">Reference proteome</keyword>
<accession>A0A2N7WL17</accession>
<dbReference type="Gene3D" id="3.90.226.10">
    <property type="entry name" value="2-enoyl-CoA Hydratase, Chain A, domain 1"/>
    <property type="match status" value="1"/>
</dbReference>
<dbReference type="STRING" id="863227.GCA_000373005_04236"/>
<gene>
    <name evidence="4" type="ORF">C0Z20_30365</name>
</gene>
<evidence type="ECO:0000256" key="2">
    <source>
        <dbReference type="ARBA" id="ARBA00023239"/>
    </source>
</evidence>
<name>A0A2N7WL17_9BURK</name>
<dbReference type="CDD" id="cd06558">
    <property type="entry name" value="crotonase-like"/>
    <property type="match status" value="1"/>
</dbReference>
<dbReference type="OrthoDB" id="9148881at2"/>
<dbReference type="NCBIfam" id="NF004781">
    <property type="entry name" value="PRK06127.1"/>
    <property type="match status" value="1"/>
</dbReference>
<dbReference type="Pfam" id="PF00378">
    <property type="entry name" value="ECH_1"/>
    <property type="match status" value="1"/>
</dbReference>
<evidence type="ECO:0000313" key="5">
    <source>
        <dbReference type="Proteomes" id="UP000235777"/>
    </source>
</evidence>
<dbReference type="EMBL" id="PNYC01000035">
    <property type="protein sequence ID" value="PMS30118.1"/>
    <property type="molecule type" value="Genomic_DNA"/>
</dbReference>
<evidence type="ECO:0000313" key="4">
    <source>
        <dbReference type="EMBL" id="PMS30118.1"/>
    </source>
</evidence>
<proteinExistence type="inferred from homology"/>
<dbReference type="InterPro" id="IPR001753">
    <property type="entry name" value="Enoyl-CoA_hydra/iso"/>
</dbReference>